<evidence type="ECO:0000313" key="4">
    <source>
        <dbReference type="Proteomes" id="UP000077315"/>
    </source>
</evidence>
<dbReference type="InParanoid" id="A0A167L6I3"/>
<feature type="compositionally biased region" description="Basic and acidic residues" evidence="2">
    <location>
        <begin position="601"/>
        <end position="612"/>
    </location>
</feature>
<comment type="similarity">
    <text evidence="1">Belongs to the CAF1 family.</text>
</comment>
<dbReference type="Pfam" id="PF04857">
    <property type="entry name" value="CAF1"/>
    <property type="match status" value="1"/>
</dbReference>
<feature type="compositionally biased region" description="Basic and acidic residues" evidence="2">
    <location>
        <begin position="382"/>
        <end position="391"/>
    </location>
</feature>
<dbReference type="EMBL" id="KV440991">
    <property type="protein sequence ID" value="OAD69705.1"/>
    <property type="molecule type" value="Genomic_DNA"/>
</dbReference>
<protein>
    <submittedName>
        <fullName evidence="3">Uncharacterized protein</fullName>
    </submittedName>
</protein>
<dbReference type="GO" id="GO:0000175">
    <property type="term" value="F:3'-5'-RNA exonuclease activity"/>
    <property type="evidence" value="ECO:0007669"/>
    <property type="project" value="TreeGrafter"/>
</dbReference>
<dbReference type="AlphaFoldDB" id="A0A167L6I3"/>
<proteinExistence type="inferred from homology"/>
<name>A0A167L6I3_PHYB8</name>
<dbReference type="PANTHER" id="PTHR15092:SF22">
    <property type="entry name" value="POLY(A)-SPECIFIC RIBONUCLEASE PNLDC1"/>
    <property type="match status" value="1"/>
</dbReference>
<keyword evidence="4" id="KW-1185">Reference proteome</keyword>
<reference evidence="4" key="1">
    <citation type="submission" date="2015-06" db="EMBL/GenBank/DDBJ databases">
        <title>Expansion of signal transduction pathways in fungi by whole-genome duplication.</title>
        <authorList>
            <consortium name="DOE Joint Genome Institute"/>
            <person name="Corrochano L.M."/>
            <person name="Kuo A."/>
            <person name="Marcet-Houben M."/>
            <person name="Polaino S."/>
            <person name="Salamov A."/>
            <person name="Villalobos J.M."/>
            <person name="Alvarez M.I."/>
            <person name="Avalos J."/>
            <person name="Benito E.P."/>
            <person name="Benoit I."/>
            <person name="Burger G."/>
            <person name="Camino L.P."/>
            <person name="Canovas D."/>
            <person name="Cerda-Olmedo E."/>
            <person name="Cheng J.-F."/>
            <person name="Dominguez A."/>
            <person name="Elias M."/>
            <person name="Eslava A.P."/>
            <person name="Glaser F."/>
            <person name="Grimwood J."/>
            <person name="Gutierrez G."/>
            <person name="Heitman J."/>
            <person name="Henrissat B."/>
            <person name="Iturriaga E.A."/>
            <person name="Lang B.F."/>
            <person name="Lavin J.L."/>
            <person name="Lee S."/>
            <person name="Li W."/>
            <person name="Lindquist E."/>
            <person name="Lopez-Garcia S."/>
            <person name="Luque E.M."/>
            <person name="Marcos A.T."/>
            <person name="Martin J."/>
            <person name="McCluskey K."/>
            <person name="Medina H.R."/>
            <person name="Miralles-Duran A."/>
            <person name="Miyazaki A."/>
            <person name="Munoz-Torres E."/>
            <person name="Oguiza J.A."/>
            <person name="Ohm R."/>
            <person name="Olmedo M."/>
            <person name="Orejas M."/>
            <person name="Ortiz-Castellanos L."/>
            <person name="Pisabarro A.G."/>
            <person name="Rodriguez-Romero J."/>
            <person name="Ruiz-Herrera J."/>
            <person name="Ruiz-Vazquez R."/>
            <person name="Sanz C."/>
            <person name="Schackwitz W."/>
            <person name="Schmutz J."/>
            <person name="Shahriari M."/>
            <person name="Shelest E."/>
            <person name="Silva-Franco F."/>
            <person name="Soanes D."/>
            <person name="Syed K."/>
            <person name="Tagua V.G."/>
            <person name="Talbot N.J."/>
            <person name="Thon M."/>
            <person name="De vries R.P."/>
            <person name="Wiebenga A."/>
            <person name="Yadav J.S."/>
            <person name="Braun E.L."/>
            <person name="Baker S."/>
            <person name="Garre V."/>
            <person name="Horwitz B."/>
            <person name="Torres-Martinez S."/>
            <person name="Idnurm A."/>
            <person name="Herrera-Estrella A."/>
            <person name="Gabaldon T."/>
            <person name="Grigoriev I.V."/>
        </authorList>
    </citation>
    <scope>NUCLEOTIDE SEQUENCE [LARGE SCALE GENOMIC DNA]</scope>
    <source>
        <strain evidence="4">NRRL 1555(-)</strain>
    </source>
</reference>
<dbReference type="Gene3D" id="3.30.1370.50">
    <property type="entry name" value="R3H-like domain"/>
    <property type="match status" value="1"/>
</dbReference>
<evidence type="ECO:0000256" key="1">
    <source>
        <dbReference type="ARBA" id="ARBA00008372"/>
    </source>
</evidence>
<feature type="compositionally biased region" description="Basic and acidic residues" evidence="2">
    <location>
        <begin position="400"/>
        <end position="415"/>
    </location>
</feature>
<dbReference type="InterPro" id="IPR036397">
    <property type="entry name" value="RNaseH_sf"/>
</dbReference>
<dbReference type="RefSeq" id="XP_018287745.1">
    <property type="nucleotide sequence ID" value="XM_018436773.1"/>
</dbReference>
<dbReference type="InterPro" id="IPR012337">
    <property type="entry name" value="RNaseH-like_sf"/>
</dbReference>
<dbReference type="VEuPathDB" id="FungiDB:PHYBLDRAFT_172337"/>
<dbReference type="InterPro" id="IPR036867">
    <property type="entry name" value="R3H_dom_sf"/>
</dbReference>
<dbReference type="InterPro" id="IPR006941">
    <property type="entry name" value="RNase_CAF1"/>
</dbReference>
<organism evidence="3 4">
    <name type="scientific">Phycomyces blakesleeanus (strain ATCC 8743b / DSM 1359 / FGSC 10004 / NBRC 33097 / NRRL 1555)</name>
    <dbReference type="NCBI Taxonomy" id="763407"/>
    <lineage>
        <taxon>Eukaryota</taxon>
        <taxon>Fungi</taxon>
        <taxon>Fungi incertae sedis</taxon>
        <taxon>Mucoromycota</taxon>
        <taxon>Mucoromycotina</taxon>
        <taxon>Mucoromycetes</taxon>
        <taxon>Mucorales</taxon>
        <taxon>Phycomycetaceae</taxon>
        <taxon>Phycomyces</taxon>
    </lineage>
</organism>
<feature type="region of interest" description="Disordered" evidence="2">
    <location>
        <begin position="382"/>
        <end position="415"/>
    </location>
</feature>
<dbReference type="GeneID" id="28997679"/>
<dbReference type="InterPro" id="IPR051181">
    <property type="entry name" value="CAF1_poly(A)_ribonucleases"/>
</dbReference>
<dbReference type="FunCoup" id="A0A167L6I3">
    <property type="interactions" value="674"/>
</dbReference>
<evidence type="ECO:0000313" key="3">
    <source>
        <dbReference type="EMBL" id="OAD69705.1"/>
    </source>
</evidence>
<gene>
    <name evidence="3" type="ORF">PHYBLDRAFT_172337</name>
</gene>
<dbReference type="GO" id="GO:0003723">
    <property type="term" value="F:RNA binding"/>
    <property type="evidence" value="ECO:0007669"/>
    <property type="project" value="TreeGrafter"/>
</dbReference>
<dbReference type="SUPFAM" id="SSF53098">
    <property type="entry name" value="Ribonuclease H-like"/>
    <property type="match status" value="1"/>
</dbReference>
<dbReference type="Gene3D" id="3.30.420.10">
    <property type="entry name" value="Ribonuclease H-like superfamily/Ribonuclease H"/>
    <property type="match status" value="1"/>
</dbReference>
<dbReference type="Proteomes" id="UP000077315">
    <property type="component" value="Unassembled WGS sequence"/>
</dbReference>
<feature type="region of interest" description="Disordered" evidence="2">
    <location>
        <begin position="554"/>
        <end position="619"/>
    </location>
</feature>
<dbReference type="OrthoDB" id="1432093at2759"/>
<feature type="compositionally biased region" description="Basic and acidic residues" evidence="2">
    <location>
        <begin position="554"/>
        <end position="564"/>
    </location>
</feature>
<accession>A0A167L6I3</accession>
<sequence>MEVLKQNFEELYPIVKEAILEADFISIDTEFTGLTPPGVSFQQFDNMQQRYEKLAQCIREYTIVQYGVCAFKKTENGYTAKPFNFYVFGCDTNDLQARRTFSCSASSLSFLRSNKFDFNKLIDGGIPFYNFSEEDSAIQSASGTTFAHRNIHQGRESTHPGSIAFLDTLRRNLGKWLQNSSNKPLVVNVNKPVHRKLVYQEMAKAEYNSFLQASHRDSKNMEISRITVEERQRRQRALSPLLNFRNIIELIKDAKCPVIAHNAVFDLFHTVDQFWRYLPQEVSDFKKTLNDMWETVVDTKYMAEFHPDLKKCFNSSVLASLYNTVEEEIKDGGPTVTLAKGYGGYHEEGAATLAHEAGYDAYMTGVIYLGFVYYIHERERERLESEDDKTKNSKKSNKKIKTDSNVDKNQKKSGKDETFMDKSLLPYYNKLFLMRSDLLYMDLKGVEEYEPIDHPNRFYLNNVPSELTFSGIEQIYPEIQPAHVTWTPDNNAWINIKHDNKVELVKLGPLGEDRIRDFLPGGSREAEGVASGITKEASKIEILTFKQWMELQNPKKEDEDKNQAFDESNNATRDFVPTGGSSYDDLDIPIPPSFASAKKRPHEDGNEPNENHNKRHHPY</sequence>
<dbReference type="PANTHER" id="PTHR15092">
    <property type="entry name" value="POLY A -SPECIFIC RIBONUCLEASE/TARGET OF EGR1, MEMBER 1"/>
    <property type="match status" value="1"/>
</dbReference>
<evidence type="ECO:0000256" key="2">
    <source>
        <dbReference type="SAM" id="MobiDB-lite"/>
    </source>
</evidence>
<dbReference type="STRING" id="763407.A0A167L6I3"/>